<dbReference type="EMBL" id="NFZT01000001">
    <property type="protein sequence ID" value="OWV34273.1"/>
    <property type="molecule type" value="Genomic_DNA"/>
</dbReference>
<evidence type="ECO:0000313" key="2">
    <source>
        <dbReference type="EMBL" id="OWV34273.1"/>
    </source>
</evidence>
<dbReference type="Proteomes" id="UP000198462">
    <property type="component" value="Unassembled WGS sequence"/>
</dbReference>
<accession>A0A219B7Y7</accession>
<dbReference type="AlphaFoldDB" id="A0A219B7Y7"/>
<dbReference type="OrthoDB" id="7427960at2"/>
<evidence type="ECO:0000259" key="1">
    <source>
        <dbReference type="Pfam" id="PF05239"/>
    </source>
</evidence>
<sequence>MKHEERYEELDRLGDWKLVDSDQDIRGRPLVDEAGLEFGIVDDMIVDKDKEHVVAIALKDGRMCGVEYLDIRPDRVVYREPAAGYTPTYSRVHR</sequence>
<dbReference type="InterPro" id="IPR014747">
    <property type="entry name" value="Bac_photo_RC_H_C"/>
</dbReference>
<dbReference type="InterPro" id="IPR011033">
    <property type="entry name" value="PRC_barrel-like_sf"/>
</dbReference>
<dbReference type="InterPro" id="IPR027275">
    <property type="entry name" value="PRC-brl_dom"/>
</dbReference>
<feature type="domain" description="PRC-barrel" evidence="1">
    <location>
        <begin position="22"/>
        <end position="62"/>
    </location>
</feature>
<gene>
    <name evidence="2" type="ORF">B5C34_12945</name>
</gene>
<proteinExistence type="predicted"/>
<protein>
    <recommendedName>
        <fullName evidence="1">PRC-barrel domain-containing protein</fullName>
    </recommendedName>
</protein>
<keyword evidence="3" id="KW-1185">Reference proteome</keyword>
<reference evidence="3" key="1">
    <citation type="submission" date="2017-05" db="EMBL/GenBank/DDBJ databases">
        <authorList>
            <person name="Lin X."/>
        </authorList>
    </citation>
    <scope>NUCLEOTIDE SEQUENCE [LARGE SCALE GENOMIC DNA]</scope>
    <source>
        <strain evidence="3">JLT2012</strain>
    </source>
</reference>
<organism evidence="2 3">
    <name type="scientific">Pacificimonas flava</name>
    <dbReference type="NCBI Taxonomy" id="1234595"/>
    <lineage>
        <taxon>Bacteria</taxon>
        <taxon>Pseudomonadati</taxon>
        <taxon>Pseudomonadota</taxon>
        <taxon>Alphaproteobacteria</taxon>
        <taxon>Sphingomonadales</taxon>
        <taxon>Sphingosinicellaceae</taxon>
        <taxon>Pacificimonas</taxon>
    </lineage>
</organism>
<dbReference type="SUPFAM" id="SSF50346">
    <property type="entry name" value="PRC-barrel domain"/>
    <property type="match status" value="1"/>
</dbReference>
<evidence type="ECO:0000313" key="3">
    <source>
        <dbReference type="Proteomes" id="UP000198462"/>
    </source>
</evidence>
<dbReference type="Gene3D" id="3.90.50.10">
    <property type="entry name" value="Photosynthetic Reaction Center, subunit H, domain 2"/>
    <property type="match status" value="1"/>
</dbReference>
<comment type="caution">
    <text evidence="2">The sequence shown here is derived from an EMBL/GenBank/DDBJ whole genome shotgun (WGS) entry which is preliminary data.</text>
</comment>
<dbReference type="GO" id="GO:0019684">
    <property type="term" value="P:photosynthesis, light reaction"/>
    <property type="evidence" value="ECO:0007669"/>
    <property type="project" value="InterPro"/>
</dbReference>
<dbReference type="RefSeq" id="WP_088712974.1">
    <property type="nucleotide sequence ID" value="NZ_NFZT01000001.1"/>
</dbReference>
<name>A0A219B7Y7_9SPHN</name>
<dbReference type="Pfam" id="PF05239">
    <property type="entry name" value="PRC"/>
    <property type="match status" value="1"/>
</dbReference>
<dbReference type="GO" id="GO:0030077">
    <property type="term" value="C:plasma membrane light-harvesting complex"/>
    <property type="evidence" value="ECO:0007669"/>
    <property type="project" value="InterPro"/>
</dbReference>